<gene>
    <name evidence="3" type="ORF">E4U42_001686</name>
</gene>
<feature type="non-terminal residue" evidence="3">
    <location>
        <position position="75"/>
    </location>
</feature>
<name>A0A8K0IZB5_9HYPO</name>
<accession>A0A8K0IZB5</accession>
<dbReference type="AlphaFoldDB" id="A0A8K0IZB5"/>
<reference evidence="3" key="1">
    <citation type="journal article" date="2020" name="bioRxiv">
        <title>Whole genome comparisons of ergot fungi reveals the divergence and evolution of species within the genus Claviceps are the result of varying mechanisms driving genome evolution and host range expansion.</title>
        <authorList>
            <person name="Wyka S.A."/>
            <person name="Mondo S.J."/>
            <person name="Liu M."/>
            <person name="Dettman J."/>
            <person name="Nalam V."/>
            <person name="Broders K.D."/>
        </authorList>
    </citation>
    <scope>NUCLEOTIDE SEQUENCE</scope>
    <source>
        <strain evidence="3">CCC 489</strain>
    </source>
</reference>
<protein>
    <recommendedName>
        <fullName evidence="2">Aldehyde dehydrogenase domain-containing protein</fullName>
    </recommendedName>
</protein>
<dbReference type="EMBL" id="SRPY01001507">
    <property type="protein sequence ID" value="KAG5912936.1"/>
    <property type="molecule type" value="Genomic_DNA"/>
</dbReference>
<dbReference type="Proteomes" id="UP000811619">
    <property type="component" value="Unassembled WGS sequence"/>
</dbReference>
<evidence type="ECO:0000256" key="1">
    <source>
        <dbReference type="SAM" id="MobiDB-lite"/>
    </source>
</evidence>
<feature type="region of interest" description="Disordered" evidence="1">
    <location>
        <begin position="1"/>
        <end position="36"/>
    </location>
</feature>
<evidence type="ECO:0000313" key="3">
    <source>
        <dbReference type="EMBL" id="KAG5912936.1"/>
    </source>
</evidence>
<sequence>MTVPFSSEIHTFHSGKPQPQTSSAAASTFQSIDPATGKPLATIYTTTARQLDEAVAAAEAAFPGWSQTPAPKRAA</sequence>
<keyword evidence="4" id="KW-1185">Reference proteome</keyword>
<dbReference type="InterPro" id="IPR015590">
    <property type="entry name" value="Aldehyde_DH_dom"/>
</dbReference>
<evidence type="ECO:0000259" key="2">
    <source>
        <dbReference type="Pfam" id="PF00171"/>
    </source>
</evidence>
<proteinExistence type="predicted"/>
<evidence type="ECO:0000313" key="4">
    <source>
        <dbReference type="Proteomes" id="UP000811619"/>
    </source>
</evidence>
<dbReference type="InterPro" id="IPR016161">
    <property type="entry name" value="Ald_DH/histidinol_DH"/>
</dbReference>
<organism evidence="3 4">
    <name type="scientific">Claviceps africana</name>
    <dbReference type="NCBI Taxonomy" id="83212"/>
    <lineage>
        <taxon>Eukaryota</taxon>
        <taxon>Fungi</taxon>
        <taxon>Dikarya</taxon>
        <taxon>Ascomycota</taxon>
        <taxon>Pezizomycotina</taxon>
        <taxon>Sordariomycetes</taxon>
        <taxon>Hypocreomycetidae</taxon>
        <taxon>Hypocreales</taxon>
        <taxon>Clavicipitaceae</taxon>
        <taxon>Claviceps</taxon>
    </lineage>
</organism>
<dbReference type="Pfam" id="PF00171">
    <property type="entry name" value="Aldedh"/>
    <property type="match status" value="1"/>
</dbReference>
<dbReference type="InterPro" id="IPR016162">
    <property type="entry name" value="Ald_DH_N"/>
</dbReference>
<dbReference type="GO" id="GO:0016491">
    <property type="term" value="F:oxidoreductase activity"/>
    <property type="evidence" value="ECO:0007669"/>
    <property type="project" value="InterPro"/>
</dbReference>
<dbReference type="Gene3D" id="3.40.605.10">
    <property type="entry name" value="Aldehyde Dehydrogenase, Chain A, domain 1"/>
    <property type="match status" value="1"/>
</dbReference>
<feature type="domain" description="Aldehyde dehydrogenase" evidence="2">
    <location>
        <begin position="25"/>
        <end position="75"/>
    </location>
</feature>
<dbReference type="SUPFAM" id="SSF53720">
    <property type="entry name" value="ALDH-like"/>
    <property type="match status" value="1"/>
</dbReference>
<comment type="caution">
    <text evidence="3">The sequence shown here is derived from an EMBL/GenBank/DDBJ whole genome shotgun (WGS) entry which is preliminary data.</text>
</comment>